<dbReference type="AlphaFoldDB" id="A0A1I6MB40"/>
<feature type="transmembrane region" description="Helical" evidence="1">
    <location>
        <begin position="46"/>
        <end position="64"/>
    </location>
</feature>
<evidence type="ECO:0000313" key="2">
    <source>
        <dbReference type="EMBL" id="SFS12950.1"/>
    </source>
</evidence>
<keyword evidence="3" id="KW-1185">Reference proteome</keyword>
<keyword evidence="1" id="KW-1133">Transmembrane helix</keyword>
<dbReference type="Proteomes" id="UP000199024">
    <property type="component" value="Unassembled WGS sequence"/>
</dbReference>
<reference evidence="2 3" key="1">
    <citation type="submission" date="2016-10" db="EMBL/GenBank/DDBJ databases">
        <authorList>
            <person name="de Groot N.N."/>
        </authorList>
    </citation>
    <scope>NUCLEOTIDE SEQUENCE [LARGE SCALE GENOMIC DNA]</scope>
    <source>
        <strain evidence="2 3">DSM 21001</strain>
    </source>
</reference>
<dbReference type="EMBL" id="FOZL01000001">
    <property type="protein sequence ID" value="SFS12950.1"/>
    <property type="molecule type" value="Genomic_DNA"/>
</dbReference>
<feature type="transmembrane region" description="Helical" evidence="1">
    <location>
        <begin position="70"/>
        <end position="91"/>
    </location>
</feature>
<sequence length="144" mass="15924">MNDLKPISPSDQPKRVASWLVSLTSIVFIVLQSACTFVMAVSGVRVIIGLSALAAAAGLHRPAWGFHRDAVRIPMMIVALLGSLINLYVLWRVRSLRTRSSSQWRIAPITTKQKWSERLQITLAIITLILVAAEYTTHLIIHGA</sequence>
<protein>
    <submittedName>
        <fullName evidence="2">Uncharacterized protein</fullName>
    </submittedName>
</protein>
<name>A0A1I6MB40_9BACT</name>
<dbReference type="RefSeq" id="WP_089839183.1">
    <property type="nucleotide sequence ID" value="NZ_FOZL01000001.1"/>
</dbReference>
<organism evidence="2 3">
    <name type="scientific">Granulicella pectinivorans</name>
    <dbReference type="NCBI Taxonomy" id="474950"/>
    <lineage>
        <taxon>Bacteria</taxon>
        <taxon>Pseudomonadati</taxon>
        <taxon>Acidobacteriota</taxon>
        <taxon>Terriglobia</taxon>
        <taxon>Terriglobales</taxon>
        <taxon>Acidobacteriaceae</taxon>
        <taxon>Granulicella</taxon>
    </lineage>
</organism>
<proteinExistence type="predicted"/>
<evidence type="ECO:0000313" key="3">
    <source>
        <dbReference type="Proteomes" id="UP000199024"/>
    </source>
</evidence>
<keyword evidence="1" id="KW-0472">Membrane</keyword>
<feature type="transmembrane region" description="Helical" evidence="1">
    <location>
        <begin position="121"/>
        <end position="141"/>
    </location>
</feature>
<dbReference type="OrthoDB" id="121711at2"/>
<gene>
    <name evidence="2" type="ORF">SAMN05421771_2210</name>
</gene>
<feature type="transmembrane region" description="Helical" evidence="1">
    <location>
        <begin position="16"/>
        <end position="39"/>
    </location>
</feature>
<keyword evidence="1" id="KW-0812">Transmembrane</keyword>
<evidence type="ECO:0000256" key="1">
    <source>
        <dbReference type="SAM" id="Phobius"/>
    </source>
</evidence>
<accession>A0A1I6MB40</accession>